<feature type="domain" description="ABC transporter" evidence="4">
    <location>
        <begin position="13"/>
        <end position="242"/>
    </location>
</feature>
<organism evidence="5 6">
    <name type="scientific">Roseibium aggregatum</name>
    <dbReference type="NCBI Taxonomy" id="187304"/>
    <lineage>
        <taxon>Bacteria</taxon>
        <taxon>Pseudomonadati</taxon>
        <taxon>Pseudomonadota</taxon>
        <taxon>Alphaproteobacteria</taxon>
        <taxon>Hyphomicrobiales</taxon>
        <taxon>Stappiaceae</taxon>
        <taxon>Roseibium</taxon>
    </lineage>
</organism>
<dbReference type="Pfam" id="PF00005">
    <property type="entry name" value="ABC_tran"/>
    <property type="match status" value="1"/>
</dbReference>
<dbReference type="Gene3D" id="3.40.50.12020">
    <property type="entry name" value="Uncharacterised protein family UPF0261, NN domain"/>
    <property type="match status" value="1"/>
</dbReference>
<dbReference type="InterPro" id="IPR003593">
    <property type="entry name" value="AAA+_ATPase"/>
</dbReference>
<keyword evidence="3" id="KW-0067">ATP-binding</keyword>
<dbReference type="CDD" id="cd03224">
    <property type="entry name" value="ABC_TM1139_LivF_branched"/>
    <property type="match status" value="1"/>
</dbReference>
<dbReference type="EMBL" id="JABFCZ010000023">
    <property type="protein sequence ID" value="MBD1548502.1"/>
    <property type="molecule type" value="Genomic_DNA"/>
</dbReference>
<dbReference type="InterPro" id="IPR027417">
    <property type="entry name" value="P-loop_NTPase"/>
</dbReference>
<reference evidence="5" key="1">
    <citation type="submission" date="2020-05" db="EMBL/GenBank/DDBJ databases">
        <title>Identification of trans-AT polyketide cluster in two marine bacteria, producers of a novel glutaramide-containing polyketide sesbanimide D and analogs.</title>
        <authorList>
            <person name="Kacar D."/>
            <person name="Rodriguez P."/>
            <person name="Canedo L."/>
            <person name="Gonzalez E."/>
            <person name="Galan B."/>
            <person name="De La Calle F."/>
            <person name="Garcia J.L."/>
        </authorList>
    </citation>
    <scope>NUCLEOTIDE SEQUENCE</scope>
    <source>
        <strain evidence="5">PHM038</strain>
    </source>
</reference>
<keyword evidence="2" id="KW-0547">Nucleotide-binding</keyword>
<dbReference type="InterPro" id="IPR044122">
    <property type="entry name" value="UPF0261_N"/>
</dbReference>
<evidence type="ECO:0000313" key="5">
    <source>
        <dbReference type="EMBL" id="MBD1548502.1"/>
    </source>
</evidence>
<dbReference type="PANTHER" id="PTHR31862">
    <property type="entry name" value="UPF0261 DOMAIN PROTEIN (AFU_ORTHOLOGUE AFUA_1G10120)"/>
    <property type="match status" value="1"/>
</dbReference>
<dbReference type="GO" id="GO:0005524">
    <property type="term" value="F:ATP binding"/>
    <property type="evidence" value="ECO:0007669"/>
    <property type="project" value="UniProtKB-KW"/>
</dbReference>
<dbReference type="CDD" id="cd15488">
    <property type="entry name" value="Tm-1-like"/>
    <property type="match status" value="1"/>
</dbReference>
<dbReference type="Gene3D" id="3.40.50.300">
    <property type="entry name" value="P-loop containing nucleotide triphosphate hydrolases"/>
    <property type="match status" value="1"/>
</dbReference>
<dbReference type="PROSITE" id="PS00211">
    <property type="entry name" value="ABC_TRANSPORTER_1"/>
    <property type="match status" value="1"/>
</dbReference>
<evidence type="ECO:0000256" key="2">
    <source>
        <dbReference type="ARBA" id="ARBA00022741"/>
    </source>
</evidence>
<dbReference type="InterPro" id="IPR017871">
    <property type="entry name" value="ABC_transporter-like_CS"/>
</dbReference>
<proteinExistence type="inferred from homology"/>
<dbReference type="Pfam" id="PF23189">
    <property type="entry name" value="UPF0261_C"/>
    <property type="match status" value="1"/>
</dbReference>
<dbReference type="NCBIfam" id="NF002674">
    <property type="entry name" value="PRK02399.1-2"/>
    <property type="match status" value="1"/>
</dbReference>
<dbReference type="PANTHER" id="PTHR31862:SF1">
    <property type="entry name" value="UPF0261 DOMAIN PROTEIN (AFU_ORTHOLOGUE AFUA_1G10120)"/>
    <property type="match status" value="1"/>
</dbReference>
<comment type="similarity">
    <text evidence="1">Belongs to the ABC transporter superfamily.</text>
</comment>
<dbReference type="NCBIfam" id="NF002673">
    <property type="entry name" value="PRK02399.1-1"/>
    <property type="match status" value="1"/>
</dbReference>
<dbReference type="AlphaFoldDB" id="A0A926NW70"/>
<dbReference type="Proteomes" id="UP000598467">
    <property type="component" value="Unassembled WGS sequence"/>
</dbReference>
<evidence type="ECO:0000256" key="1">
    <source>
        <dbReference type="ARBA" id="ARBA00005417"/>
    </source>
</evidence>
<sequence length="742" mass="79025">MARSSEVKPRAVLQIDDLHVYYGEAHVVQGVSLALQAGVMSVVGRNGMGKTTLCNAITGLKEVRSGSIRLHGREISRLEPHQIHNAGVAYVPQGRRVWPSLSVDEHLRLAATGGDEAAWTLDRVYQTFPRLFERRGNGGSQLSGGEQQMLAISRALLANPKLLVMDEPTEGLAPVIVDQVAEMMLQLGHEGDMAILVIEQNIGVATSVSDTVAIMVNGQINRTLEASVLAADRDLQQRLLGVGRHAEDDVEPADDTMAAGESARERLADVYVVERGEGSGTPSASGAIRTVSQMPNRWNLPATSLRDEMVGRRNPEADEVGQKVFQIPYSERIGKTAYIAGTFDTKGQELGYLRDCIKKLGIPVRTIDVSTSQKPSRADVTPLQVAGYHPRGSTAVFSDDRGASVAAMAEAFSRYMAAQRGVGGLISAGGSGGTSIATAGMRALPIGIPKVMVSTVASGDTRAYVGASDINMFHSVTDVQGLNLISERVLANAAHALAGMVARLPSGEEMAASRAKARPTVGITMFGVTTTCVQAVQKSLEHDYDCLVFHATGTGGKAMETLGHSGLLTGFLDITTTEVADMIVGGVFPCDRDRFGAAIATGLPWVGSCGALDMVNFGPRDTVPERFNSRKFVIHNPSVTLMRTTPEENRAFGEWIGERINLMEGPVRFLIPEGGVSILDKPGGAFFDPAADKALFDAIEATVRQTARRQIIRVNANINDPAFSDALVSAFAAVAGPTRRSA</sequence>
<dbReference type="InterPro" id="IPR003439">
    <property type="entry name" value="ABC_transporter-like_ATP-bd"/>
</dbReference>
<dbReference type="PROSITE" id="PS50893">
    <property type="entry name" value="ABC_TRANSPORTER_2"/>
    <property type="match status" value="1"/>
</dbReference>
<comment type="caution">
    <text evidence="5">The sequence shown here is derived from an EMBL/GenBank/DDBJ whole genome shotgun (WGS) entry which is preliminary data.</text>
</comment>
<dbReference type="Gene3D" id="3.40.50.12030">
    <property type="entry name" value="Uncharacterised protein family UPF0261, NC domain"/>
    <property type="match status" value="1"/>
</dbReference>
<evidence type="ECO:0000313" key="6">
    <source>
        <dbReference type="Proteomes" id="UP000598467"/>
    </source>
</evidence>
<dbReference type="SMART" id="SM00382">
    <property type="entry name" value="AAA"/>
    <property type="match status" value="1"/>
</dbReference>
<dbReference type="InterPro" id="IPR056778">
    <property type="entry name" value="UPF0261_C"/>
</dbReference>
<dbReference type="GO" id="GO:0016887">
    <property type="term" value="F:ATP hydrolysis activity"/>
    <property type="evidence" value="ECO:0007669"/>
    <property type="project" value="InterPro"/>
</dbReference>
<dbReference type="InterPro" id="IPR051353">
    <property type="entry name" value="Tobamovirus_resist_UPF0261"/>
</dbReference>
<dbReference type="RefSeq" id="WP_190293194.1">
    <property type="nucleotide sequence ID" value="NZ_JABFCZ010000023.1"/>
</dbReference>
<dbReference type="Pfam" id="PF06792">
    <property type="entry name" value="UPF0261"/>
    <property type="match status" value="1"/>
</dbReference>
<accession>A0A926NW70</accession>
<name>A0A926NW70_9HYPH</name>
<evidence type="ECO:0000259" key="4">
    <source>
        <dbReference type="PROSITE" id="PS50893"/>
    </source>
</evidence>
<gene>
    <name evidence="5" type="ORF">HK439_19745</name>
</gene>
<dbReference type="SUPFAM" id="SSF52540">
    <property type="entry name" value="P-loop containing nucleoside triphosphate hydrolases"/>
    <property type="match status" value="1"/>
</dbReference>
<evidence type="ECO:0000256" key="3">
    <source>
        <dbReference type="ARBA" id="ARBA00022840"/>
    </source>
</evidence>
<protein>
    <submittedName>
        <fullName evidence="5">ABC transporter permease</fullName>
    </submittedName>
</protein>